<evidence type="ECO:0000313" key="1">
    <source>
        <dbReference type="EMBL" id="OKP07396.1"/>
    </source>
</evidence>
<dbReference type="Proteomes" id="UP000186955">
    <property type="component" value="Unassembled WGS sequence"/>
</dbReference>
<organism evidence="1 2">
    <name type="scientific">Penicillium subrubescens</name>
    <dbReference type="NCBI Taxonomy" id="1316194"/>
    <lineage>
        <taxon>Eukaryota</taxon>
        <taxon>Fungi</taxon>
        <taxon>Dikarya</taxon>
        <taxon>Ascomycota</taxon>
        <taxon>Pezizomycotina</taxon>
        <taxon>Eurotiomycetes</taxon>
        <taxon>Eurotiomycetidae</taxon>
        <taxon>Eurotiales</taxon>
        <taxon>Aspergillaceae</taxon>
        <taxon>Penicillium</taxon>
    </lineage>
</organism>
<gene>
    <name evidence="1" type="ORF">PENSUB_5985</name>
</gene>
<evidence type="ECO:0000313" key="2">
    <source>
        <dbReference type="Proteomes" id="UP000186955"/>
    </source>
</evidence>
<dbReference type="EMBL" id="MNBE01000582">
    <property type="protein sequence ID" value="OKP07396.1"/>
    <property type="molecule type" value="Genomic_DNA"/>
</dbReference>
<reference evidence="1 2" key="1">
    <citation type="submission" date="2016-10" db="EMBL/GenBank/DDBJ databases">
        <title>Genome sequence of the ascomycete fungus Penicillium subrubescens.</title>
        <authorList>
            <person name="De Vries R.P."/>
            <person name="Peng M."/>
            <person name="Dilokpimol A."/>
            <person name="Hilden K."/>
            <person name="Makela M.R."/>
            <person name="Grigoriev I."/>
            <person name="Riley R."/>
            <person name="Granchi Z."/>
        </authorList>
    </citation>
    <scope>NUCLEOTIDE SEQUENCE [LARGE SCALE GENOMIC DNA]</scope>
    <source>
        <strain evidence="1 2">CBS 132785</strain>
    </source>
</reference>
<accession>A0A1Q5U4J6</accession>
<name>A0A1Q5U4J6_9EURO</name>
<comment type="caution">
    <text evidence="1">The sequence shown here is derived from an EMBL/GenBank/DDBJ whole genome shotgun (WGS) entry which is preliminary data.</text>
</comment>
<protein>
    <submittedName>
        <fullName evidence="1">Uncharacterized protein</fullName>
    </submittedName>
</protein>
<dbReference type="AlphaFoldDB" id="A0A1Q5U4J6"/>
<proteinExistence type="predicted"/>
<sequence length="51" mass="5306">MEARPGVCTPYAVRLTGVVTFNATGASDLNVAFTPLSLQIGRPAAGEELEN</sequence>
<keyword evidence="2" id="KW-1185">Reference proteome</keyword>